<keyword evidence="5 7" id="KW-0472">Membrane</keyword>
<dbReference type="EMBL" id="CAJNOI010000328">
    <property type="protein sequence ID" value="CAF1244501.1"/>
    <property type="molecule type" value="Genomic_DNA"/>
</dbReference>
<dbReference type="PRINTS" id="PR00783">
    <property type="entry name" value="MINTRINSICP"/>
</dbReference>
<keyword evidence="6" id="KW-0813">Transport</keyword>
<dbReference type="Proteomes" id="UP000663832">
    <property type="component" value="Unassembled WGS sequence"/>
</dbReference>
<dbReference type="PANTHER" id="PTHR19139">
    <property type="entry name" value="AQUAPORIN TRANSPORTER"/>
    <property type="match status" value="1"/>
</dbReference>
<feature type="transmembrane region" description="Helical" evidence="7">
    <location>
        <begin position="146"/>
        <end position="169"/>
    </location>
</feature>
<dbReference type="Gene3D" id="1.20.1080.10">
    <property type="entry name" value="Glycerol uptake facilitator protein"/>
    <property type="match status" value="1"/>
</dbReference>
<evidence type="ECO:0000313" key="10">
    <source>
        <dbReference type="EMBL" id="CAF1530516.1"/>
    </source>
</evidence>
<feature type="transmembrane region" description="Helical" evidence="7">
    <location>
        <begin position="21"/>
        <end position="44"/>
    </location>
</feature>
<evidence type="ECO:0000256" key="6">
    <source>
        <dbReference type="RuleBase" id="RU000477"/>
    </source>
</evidence>
<evidence type="ECO:0000313" key="9">
    <source>
        <dbReference type="EMBL" id="CAF1371411.1"/>
    </source>
</evidence>
<organism evidence="8 13">
    <name type="scientific">Adineta steineri</name>
    <dbReference type="NCBI Taxonomy" id="433720"/>
    <lineage>
        <taxon>Eukaryota</taxon>
        <taxon>Metazoa</taxon>
        <taxon>Spiralia</taxon>
        <taxon>Gnathifera</taxon>
        <taxon>Rotifera</taxon>
        <taxon>Eurotatoria</taxon>
        <taxon>Bdelloidea</taxon>
        <taxon>Adinetida</taxon>
        <taxon>Adinetidae</taxon>
        <taxon>Adineta</taxon>
    </lineage>
</organism>
<dbReference type="OrthoDB" id="3222at2759"/>
<dbReference type="InterPro" id="IPR000425">
    <property type="entry name" value="MIP"/>
</dbReference>
<evidence type="ECO:0000256" key="4">
    <source>
        <dbReference type="ARBA" id="ARBA00022989"/>
    </source>
</evidence>
<keyword evidence="12" id="KW-1185">Reference proteome</keyword>
<dbReference type="EMBL" id="CAJNOM010001348">
    <property type="protein sequence ID" value="CAF1604146.1"/>
    <property type="molecule type" value="Genomic_DNA"/>
</dbReference>
<reference evidence="8" key="1">
    <citation type="submission" date="2021-02" db="EMBL/GenBank/DDBJ databases">
        <authorList>
            <person name="Nowell W R."/>
        </authorList>
    </citation>
    <scope>NUCLEOTIDE SEQUENCE</scope>
</reference>
<evidence type="ECO:0000256" key="3">
    <source>
        <dbReference type="ARBA" id="ARBA00022692"/>
    </source>
</evidence>
<dbReference type="PANTHER" id="PTHR19139:SF199">
    <property type="entry name" value="MIP17260P"/>
    <property type="match status" value="1"/>
</dbReference>
<evidence type="ECO:0000313" key="12">
    <source>
        <dbReference type="Proteomes" id="UP000663832"/>
    </source>
</evidence>
<feature type="transmembrane region" description="Helical" evidence="7">
    <location>
        <begin position="98"/>
        <end position="119"/>
    </location>
</feature>
<evidence type="ECO:0008006" key="14">
    <source>
        <dbReference type="Google" id="ProtNLM"/>
    </source>
</evidence>
<evidence type="ECO:0000313" key="8">
    <source>
        <dbReference type="EMBL" id="CAF1244501.1"/>
    </source>
</evidence>
<evidence type="ECO:0000256" key="1">
    <source>
        <dbReference type="ARBA" id="ARBA00004141"/>
    </source>
</evidence>
<keyword evidence="4 7" id="KW-1133">Transmembrane helix</keyword>
<evidence type="ECO:0000256" key="2">
    <source>
        <dbReference type="ARBA" id="ARBA00006175"/>
    </source>
</evidence>
<evidence type="ECO:0000313" key="13">
    <source>
        <dbReference type="Proteomes" id="UP000663877"/>
    </source>
</evidence>
<dbReference type="SUPFAM" id="SSF81338">
    <property type="entry name" value="Aquaporin-like"/>
    <property type="match status" value="1"/>
</dbReference>
<name>A0A814ZIC6_9BILA</name>
<dbReference type="GO" id="GO:0015250">
    <property type="term" value="F:water channel activity"/>
    <property type="evidence" value="ECO:0007669"/>
    <property type="project" value="TreeGrafter"/>
</dbReference>
<dbReference type="Proteomes" id="UP000663877">
    <property type="component" value="Unassembled WGS sequence"/>
</dbReference>
<feature type="transmembrane region" description="Helical" evidence="7">
    <location>
        <begin position="219"/>
        <end position="240"/>
    </location>
</feature>
<comment type="caution">
    <text evidence="8">The sequence shown here is derived from an EMBL/GenBank/DDBJ whole genome shotgun (WGS) entry which is preliminary data.</text>
</comment>
<accession>A0A814ZIC6</accession>
<dbReference type="EMBL" id="CAJNOM010000643">
    <property type="protein sequence ID" value="CAF1530516.1"/>
    <property type="molecule type" value="Genomic_DNA"/>
</dbReference>
<feature type="transmembrane region" description="Helical" evidence="7">
    <location>
        <begin position="176"/>
        <end position="199"/>
    </location>
</feature>
<dbReference type="InterPro" id="IPR023271">
    <property type="entry name" value="Aquaporin-like"/>
</dbReference>
<evidence type="ECO:0000256" key="7">
    <source>
        <dbReference type="SAM" id="Phobius"/>
    </source>
</evidence>
<dbReference type="Pfam" id="PF00230">
    <property type="entry name" value="MIP"/>
    <property type="match status" value="1"/>
</dbReference>
<dbReference type="AlphaFoldDB" id="A0A814ZIC6"/>
<sequence length="266" mass="29204">MHRVRIFENIRGSRDAQHKRESLFITIIRPIIVEFVGTFLLVTFGLWGGCSTSGNIIQGAFSFGCTLMVLLASFGHISGTHLNPCVTLGVFIAGEIRYYLAIIYVIMQIIAGIGAAGLVRLLVSRDSYTQCHGGATLLNKIDMIEWWQGLIIEFFITFLFVTVILLVALDTKSKTGLAPLLIGFTLVGNILTAGSYTGASLNPARSLGPAIVANQWADHWIYWIGPLLGGTIAGIAYRFIWAHQDRRWPKPKSKKLNEASVTAPIL</sequence>
<evidence type="ECO:0000313" key="11">
    <source>
        <dbReference type="EMBL" id="CAF1604146.1"/>
    </source>
</evidence>
<dbReference type="EMBL" id="CAJNOI010000999">
    <property type="protein sequence ID" value="CAF1371411.1"/>
    <property type="molecule type" value="Genomic_DNA"/>
</dbReference>
<comment type="subcellular location">
    <subcellularLocation>
        <location evidence="1">Membrane</location>
        <topology evidence="1">Multi-pass membrane protein</topology>
    </subcellularLocation>
</comment>
<proteinExistence type="inferred from homology"/>
<protein>
    <recommendedName>
        <fullName evidence="14">Aquaporin</fullName>
    </recommendedName>
</protein>
<evidence type="ECO:0000256" key="5">
    <source>
        <dbReference type="ARBA" id="ARBA00023136"/>
    </source>
</evidence>
<dbReference type="InterPro" id="IPR034294">
    <property type="entry name" value="Aquaporin_transptr"/>
</dbReference>
<dbReference type="GO" id="GO:0005886">
    <property type="term" value="C:plasma membrane"/>
    <property type="evidence" value="ECO:0007669"/>
    <property type="project" value="TreeGrafter"/>
</dbReference>
<feature type="transmembrane region" description="Helical" evidence="7">
    <location>
        <begin position="56"/>
        <end position="77"/>
    </location>
</feature>
<keyword evidence="3 6" id="KW-0812">Transmembrane</keyword>
<gene>
    <name evidence="8" type="ORF">BJG266_LOCUS29237</name>
    <name evidence="9" type="ORF">BJG266_LOCUS36050</name>
    <name evidence="10" type="ORF">QVE165_LOCUS45486</name>
    <name evidence="11" type="ORF">QVE165_LOCUS53078</name>
</gene>
<comment type="similarity">
    <text evidence="2 6">Belongs to the MIP/aquaporin (TC 1.A.8) family.</text>
</comment>